<evidence type="ECO:0000313" key="2">
    <source>
        <dbReference type="Proteomes" id="UP001319921"/>
    </source>
</evidence>
<evidence type="ECO:0000313" key="1">
    <source>
        <dbReference type="EMBL" id="BDB96990.1"/>
    </source>
</evidence>
<accession>A0AAQ4CMF9</accession>
<reference evidence="1 2" key="1">
    <citation type="journal article" date="2022" name="Microbiol. Resour. Announc.">
        <title>Complete Genome Sequence of the Hyperthermophilic and Acidophilic Archaeon Saccharolobus caldissimus Strain HS-3T.</title>
        <authorList>
            <person name="Sakai H.D."/>
            <person name="Kurosawa N."/>
        </authorList>
    </citation>
    <scope>NUCLEOTIDE SEQUENCE [LARGE SCALE GENOMIC DNA]</scope>
    <source>
        <strain evidence="1 2">JCM32116</strain>
    </source>
</reference>
<organism evidence="1 2">
    <name type="scientific">Saccharolobus caldissimus</name>
    <dbReference type="NCBI Taxonomy" id="1702097"/>
    <lineage>
        <taxon>Archaea</taxon>
        <taxon>Thermoproteota</taxon>
        <taxon>Thermoprotei</taxon>
        <taxon>Sulfolobales</taxon>
        <taxon>Sulfolobaceae</taxon>
        <taxon>Saccharolobus</taxon>
    </lineage>
</organism>
<sequence length="57" mass="6696">MNELLDYAKTITQLLKTAGSLENQDDQRSTELYKIARDYAKELYQQLDEKKLEGNEE</sequence>
<dbReference type="AlphaFoldDB" id="A0AAQ4CMF9"/>
<proteinExistence type="predicted"/>
<protein>
    <submittedName>
        <fullName evidence="1">Uncharacterized protein</fullName>
    </submittedName>
</protein>
<keyword evidence="2" id="KW-1185">Reference proteome</keyword>
<dbReference type="RefSeq" id="WP_229571031.1">
    <property type="nucleotide sequence ID" value="NZ_AP025226.1"/>
</dbReference>
<dbReference type="Proteomes" id="UP001319921">
    <property type="component" value="Chromosome"/>
</dbReference>
<dbReference type="KEGG" id="scas:SACC_00070"/>
<dbReference type="EMBL" id="AP025226">
    <property type="protein sequence ID" value="BDB96990.1"/>
    <property type="molecule type" value="Genomic_DNA"/>
</dbReference>
<gene>
    <name evidence="1" type="ORF">SACC_00070</name>
</gene>
<name>A0AAQ4CMF9_9CREN</name>
<dbReference type="GeneID" id="68864715"/>